<evidence type="ECO:0000256" key="3">
    <source>
        <dbReference type="ARBA" id="ARBA00023118"/>
    </source>
</evidence>
<dbReference type="Gene3D" id="3.30.70.1900">
    <property type="match status" value="1"/>
</dbReference>
<dbReference type="KEGG" id="mfi:DSM1535_0076"/>
<evidence type="ECO:0000256" key="5">
    <source>
        <dbReference type="PIRSR" id="PIRSR005054-1"/>
    </source>
</evidence>
<dbReference type="AlphaFoldDB" id="A0A090I602"/>
<keyword evidence="3" id="KW-0051">Antiviral defense</keyword>
<dbReference type="PIRSF" id="PIRSF005054">
    <property type="entry name" value="PF1131"/>
    <property type="match status" value="1"/>
</dbReference>
<feature type="active site" description="Proton donor" evidence="6">
    <location>
        <position position="42"/>
    </location>
</feature>
<protein>
    <recommendedName>
        <fullName evidence="4">CRISPR-associated endoribonuclease</fullName>
    </recommendedName>
</protein>
<dbReference type="GO" id="GO:0003723">
    <property type="term" value="F:RNA binding"/>
    <property type="evidence" value="ECO:0007669"/>
    <property type="project" value="UniProtKB-KW"/>
</dbReference>
<dbReference type="Pfam" id="PF01881">
    <property type="entry name" value="Cas_Cas6_C"/>
    <property type="match status" value="1"/>
</dbReference>
<dbReference type="NCBIfam" id="TIGR01877">
    <property type="entry name" value="cas_cas6"/>
    <property type="match status" value="1"/>
</dbReference>
<dbReference type="InterPro" id="IPR045747">
    <property type="entry name" value="CRISPR-assoc_prot_Cas6_N_sf"/>
</dbReference>
<evidence type="ECO:0000256" key="2">
    <source>
        <dbReference type="ARBA" id="ARBA00022884"/>
    </source>
</evidence>
<comment type="similarity">
    <text evidence="1 4">Belongs to the CRISPR-associated protein Cas6/Cse3/CasE family.</text>
</comment>
<reference evidence="8" key="1">
    <citation type="submission" date="2014-08" db="EMBL/GenBank/DDBJ databases">
        <authorList>
            <person name="Wibberg D."/>
        </authorList>
    </citation>
    <scope>NUCLEOTIDE SEQUENCE</scope>
</reference>
<dbReference type="PATRIC" id="fig|2162.9.peg.81"/>
<evidence type="ECO:0000256" key="4">
    <source>
        <dbReference type="PIRNR" id="PIRNR005054"/>
    </source>
</evidence>
<dbReference type="GO" id="GO:0051607">
    <property type="term" value="P:defense response to virus"/>
    <property type="evidence" value="ECO:0007669"/>
    <property type="project" value="UniProtKB-KW"/>
</dbReference>
<dbReference type="GO" id="GO:0016788">
    <property type="term" value="F:hydrolase activity, acting on ester bonds"/>
    <property type="evidence" value="ECO:0007669"/>
    <property type="project" value="InterPro"/>
</dbReference>
<feature type="site" description="Transition state stabilizer" evidence="5">
    <location>
        <position position="48"/>
    </location>
</feature>
<evidence type="ECO:0000256" key="1">
    <source>
        <dbReference type="ARBA" id="ARBA00005937"/>
    </source>
</evidence>
<dbReference type="PANTHER" id="PTHR36984">
    <property type="entry name" value="CRISPR-ASSOCIATED ENDORIBONUCLEASE CAS6 1"/>
    <property type="match status" value="1"/>
</dbReference>
<dbReference type="InterPro" id="IPR049435">
    <property type="entry name" value="Cas_Cas6_C"/>
</dbReference>
<dbReference type="EMBL" id="LN515531">
    <property type="protein sequence ID" value="CEA12442.1"/>
    <property type="molecule type" value="Genomic_DNA"/>
</dbReference>
<evidence type="ECO:0000313" key="8">
    <source>
        <dbReference type="EMBL" id="CEA12442.1"/>
    </source>
</evidence>
<dbReference type="RefSeq" id="WP_048071790.1">
    <property type="nucleotide sequence ID" value="NZ_JARVXG010000031.1"/>
</dbReference>
<evidence type="ECO:0000256" key="6">
    <source>
        <dbReference type="PIRSR" id="PIRSR005054-50"/>
    </source>
</evidence>
<proteinExistence type="inferred from homology"/>
<organism evidence="8">
    <name type="scientific">Methanobacterium formicicum</name>
    <dbReference type="NCBI Taxonomy" id="2162"/>
    <lineage>
        <taxon>Archaea</taxon>
        <taxon>Methanobacteriati</taxon>
        <taxon>Methanobacteriota</taxon>
        <taxon>Methanomada group</taxon>
        <taxon>Methanobacteria</taxon>
        <taxon>Methanobacteriales</taxon>
        <taxon>Methanobacteriaceae</taxon>
        <taxon>Methanobacterium</taxon>
    </lineage>
</organism>
<comment type="function">
    <text evidence="4">CRISPR (clustered regularly interspaced short palindromic repeat), is an adaptive immune system that provides protection against mobile genetic elements (viruses, transposable elements and conjugative plasmids). CRISPR clusters contain sequences complementary to antecedent mobile elements and target invading nucleic acids. CRISPR clusters are transcribed and processed into CRISPR RNA (crRNA).</text>
</comment>
<gene>
    <name evidence="8" type="ORF">DSM1535_0076</name>
</gene>
<sequence>MRLKISLTSKNGNYLIPYNYNHILSAIIYRKIADLDLAAKLHFSRDFKFFTFSQLNIPNRMRGNGGIISKDGKFHFFISSPNDYLIQSMVEGYLKDPEVIFMNTKLSVQKVELLKKPQFKKRMNMKTLSPLVARIKREQKGKIKVRDLDPHDLIFYAGIQKNLIRKYKSYYGDYDGDEYVQIIPEQSSVQRKRIRIKKDEQETFQKAYNMRFEIEADKRLLEFAYDCGLGERNSMGFGMVMAL</sequence>
<feature type="domain" description="CRISPR associated protein Cas6 C-terminal" evidence="7">
    <location>
        <begin position="115"/>
        <end position="240"/>
    </location>
</feature>
<dbReference type="Gene3D" id="3.30.70.1890">
    <property type="match status" value="1"/>
</dbReference>
<accession>A0A090I602</accession>
<dbReference type="InterPro" id="IPR010156">
    <property type="entry name" value="CRISPR-assoc_prot_Cas6"/>
</dbReference>
<dbReference type="PANTHER" id="PTHR36984:SF1">
    <property type="entry name" value="CRISPR-ASSOCIATED ENDORIBONUCLEASE CAS6 1"/>
    <property type="match status" value="1"/>
</dbReference>
<dbReference type="Pfam" id="PF21350">
    <property type="entry name" value="Cas6_I-A"/>
    <property type="match status" value="1"/>
</dbReference>
<keyword evidence="2" id="KW-0694">RNA-binding</keyword>
<name>A0A090I602_METFO</name>
<feature type="active site" description="Proton acceptor" evidence="6">
    <location>
        <position position="29"/>
    </location>
</feature>
<evidence type="ECO:0000259" key="7">
    <source>
        <dbReference type="Pfam" id="PF01881"/>
    </source>
</evidence>